<dbReference type="Proteomes" id="UP001257627">
    <property type="component" value="Unassembled WGS sequence"/>
</dbReference>
<keyword evidence="6" id="KW-1185">Reference proteome</keyword>
<evidence type="ECO:0000313" key="6">
    <source>
        <dbReference type="Proteomes" id="UP001257627"/>
    </source>
</evidence>
<reference evidence="3 6" key="2">
    <citation type="submission" date="2023-02" db="EMBL/GenBank/DDBJ databases">
        <authorList>
            <person name="Maleckis M."/>
        </authorList>
    </citation>
    <scope>NUCLEOTIDE SEQUENCE [LARGE SCALE GENOMIC DNA]</scope>
    <source>
        <strain evidence="3 6">P8-A2</strain>
    </source>
</reference>
<accession>A0A1I2EYI5</accession>
<evidence type="ECO:0000313" key="3">
    <source>
        <dbReference type="EMBL" id="MDU8996433.1"/>
    </source>
</evidence>
<dbReference type="AlphaFoldDB" id="A0A1I2EYI5"/>
<evidence type="ECO:0000313" key="4">
    <source>
        <dbReference type="EMBL" id="SFE97508.1"/>
    </source>
</evidence>
<gene>
    <name evidence="3" type="ORF">PU648_29625</name>
    <name evidence="4" type="ORF">SAMN02787118_103146</name>
</gene>
<dbReference type="InterPro" id="IPR045608">
    <property type="entry name" value="Trypco2"/>
</dbReference>
<sequence length="100" mass="10813">MIELAELIEELRRELTAARTAAEGEDLYFEVGPVELEAAVVVERSATAGGKIRFWVVEAGADGRVADSVTHRVKLTLDPRTHSGGGRAPWVGGAEAERER</sequence>
<protein>
    <recommendedName>
        <fullName evidence="2">Trypsin-co-occurring domain-containing protein</fullName>
    </recommendedName>
</protein>
<dbReference type="RefSeq" id="WP_054232450.1">
    <property type="nucleotide sequence ID" value="NZ_BMUQ01000008.1"/>
</dbReference>
<dbReference type="EMBL" id="JARAKF010000001">
    <property type="protein sequence ID" value="MDU8996433.1"/>
    <property type="molecule type" value="Genomic_DNA"/>
</dbReference>
<feature type="region of interest" description="Disordered" evidence="1">
    <location>
        <begin position="77"/>
        <end position="100"/>
    </location>
</feature>
<evidence type="ECO:0000259" key="2">
    <source>
        <dbReference type="Pfam" id="PF19631"/>
    </source>
</evidence>
<feature type="domain" description="Trypsin-co-occurring" evidence="2">
    <location>
        <begin position="2"/>
        <end position="79"/>
    </location>
</feature>
<evidence type="ECO:0000256" key="1">
    <source>
        <dbReference type="SAM" id="MobiDB-lite"/>
    </source>
</evidence>
<reference evidence="4 5" key="1">
    <citation type="submission" date="2016-10" db="EMBL/GenBank/DDBJ databases">
        <authorList>
            <person name="de Groot N.N."/>
        </authorList>
    </citation>
    <scope>NUCLEOTIDE SEQUENCE [LARGE SCALE GENOMIC DNA]</scope>
    <source>
        <strain evidence="4 5">OK461</strain>
    </source>
</reference>
<name>A0A1I2EYI5_9ACTN</name>
<evidence type="ECO:0000313" key="5">
    <source>
        <dbReference type="Proteomes" id="UP000181942"/>
    </source>
</evidence>
<dbReference type="GeneID" id="93999030"/>
<organism evidence="4 5">
    <name type="scientific">Streptomyces mirabilis</name>
    <dbReference type="NCBI Taxonomy" id="68239"/>
    <lineage>
        <taxon>Bacteria</taxon>
        <taxon>Bacillati</taxon>
        <taxon>Actinomycetota</taxon>
        <taxon>Actinomycetes</taxon>
        <taxon>Kitasatosporales</taxon>
        <taxon>Streptomycetaceae</taxon>
        <taxon>Streptomyces</taxon>
    </lineage>
</organism>
<dbReference type="EMBL" id="FONR01000003">
    <property type="protein sequence ID" value="SFE97508.1"/>
    <property type="molecule type" value="Genomic_DNA"/>
</dbReference>
<dbReference type="Proteomes" id="UP000181942">
    <property type="component" value="Unassembled WGS sequence"/>
</dbReference>
<dbReference type="Pfam" id="PF19631">
    <property type="entry name" value="Trypco2"/>
    <property type="match status" value="1"/>
</dbReference>
<proteinExistence type="predicted"/>